<protein>
    <submittedName>
        <fullName evidence="12">PAS domain S-box protein</fullName>
    </submittedName>
</protein>
<dbReference type="InterPro" id="IPR000014">
    <property type="entry name" value="PAS"/>
</dbReference>
<evidence type="ECO:0000256" key="7">
    <source>
        <dbReference type="PROSITE-ProRule" id="PRU00169"/>
    </source>
</evidence>
<feature type="domain" description="PAS" evidence="10">
    <location>
        <begin position="262"/>
        <end position="337"/>
    </location>
</feature>
<dbReference type="InterPro" id="IPR003594">
    <property type="entry name" value="HATPase_dom"/>
</dbReference>
<keyword evidence="3" id="KW-0547">Nucleotide-binding</keyword>
<dbReference type="SMART" id="SM00086">
    <property type="entry name" value="PAC"/>
    <property type="match status" value="3"/>
</dbReference>
<keyword evidence="2" id="KW-0808">Transferase</keyword>
<dbReference type="Pfam" id="PF07568">
    <property type="entry name" value="HisKA_2"/>
    <property type="match status" value="1"/>
</dbReference>
<evidence type="ECO:0000259" key="11">
    <source>
        <dbReference type="PROSITE" id="PS50113"/>
    </source>
</evidence>
<dbReference type="InterPro" id="IPR005467">
    <property type="entry name" value="His_kinase_dom"/>
</dbReference>
<dbReference type="PROSITE" id="PS50109">
    <property type="entry name" value="HIS_KIN"/>
    <property type="match status" value="1"/>
</dbReference>
<dbReference type="PROSITE" id="PS50113">
    <property type="entry name" value="PAC"/>
    <property type="match status" value="3"/>
</dbReference>
<dbReference type="NCBIfam" id="TIGR00229">
    <property type="entry name" value="sensory_box"/>
    <property type="match status" value="3"/>
</dbReference>
<feature type="domain" description="PAS" evidence="10">
    <location>
        <begin position="396"/>
        <end position="457"/>
    </location>
</feature>
<dbReference type="Gene3D" id="3.40.50.2300">
    <property type="match status" value="1"/>
</dbReference>
<evidence type="ECO:0000256" key="5">
    <source>
        <dbReference type="ARBA" id="ARBA00022840"/>
    </source>
</evidence>
<dbReference type="InterPro" id="IPR036890">
    <property type="entry name" value="HATPase_C_sf"/>
</dbReference>
<dbReference type="GO" id="GO:0005524">
    <property type="term" value="F:ATP binding"/>
    <property type="evidence" value="ECO:0007669"/>
    <property type="project" value="UniProtKB-KW"/>
</dbReference>
<dbReference type="PROSITE" id="PS50112">
    <property type="entry name" value="PAS"/>
    <property type="match status" value="3"/>
</dbReference>
<dbReference type="SMART" id="SM00387">
    <property type="entry name" value="HATPase_c"/>
    <property type="match status" value="1"/>
</dbReference>
<dbReference type="SUPFAM" id="SSF52172">
    <property type="entry name" value="CheY-like"/>
    <property type="match status" value="1"/>
</dbReference>
<evidence type="ECO:0000259" key="10">
    <source>
        <dbReference type="PROSITE" id="PS50112"/>
    </source>
</evidence>
<keyword evidence="6" id="KW-0902">Two-component regulatory system</keyword>
<keyword evidence="13" id="KW-1185">Reference proteome</keyword>
<dbReference type="SMART" id="SM00091">
    <property type="entry name" value="PAS"/>
    <property type="match status" value="3"/>
</dbReference>
<dbReference type="Gene3D" id="3.30.565.10">
    <property type="entry name" value="Histidine kinase-like ATPase, C-terminal domain"/>
    <property type="match status" value="1"/>
</dbReference>
<dbReference type="InterPro" id="IPR001610">
    <property type="entry name" value="PAC"/>
</dbReference>
<keyword evidence="5" id="KW-0067">ATP-binding</keyword>
<gene>
    <name evidence="12" type="ORF">K8N75_09140</name>
</gene>
<feature type="domain" description="PAC" evidence="11">
    <location>
        <begin position="209"/>
        <end position="261"/>
    </location>
</feature>
<evidence type="ECO:0000259" key="8">
    <source>
        <dbReference type="PROSITE" id="PS50109"/>
    </source>
</evidence>
<sequence length="730" mass="84053">MSKVIILVVEDDVIEAMDIKRILESMGYSVPETASSGEEALQKLTEFRPDVILMDIILSGGMDGIETAEVIKNQYKIPIIYLTAYSETETVERAKLTEPYAYLIKPFNSNDLKNSIEIVIYKHEMETKLKEEQEHFRNLFENAPVGIFHSTPDGKLCRVNKALSNMWGYDSPEELIKEVNKTNIMKKVYVDQYNHREFVDEVLTDKNWHSYNNRYYKKDGSIMTAELSFRAVRDENSSIIYLEGFVKDVTDQIQAENALKESESRYKLISENTGDVIWIMNIVTGKFTYVSPSVYHLLGYTSEEILNRSIKDVITQEAYKFISNNMSIRIKGFLSGNDNFQVMTHFIDQIDKDEKIVPTEVVTTLIINKEGQINEILGVSRDISERRTIEESLIESEEKYRTLFESNPDYTLLLDTDGKIVDVNQASLNVLGLSKEEFIGKQISDLDIILKEDLNNIVNLPEMLDGHPIKPFEVRLIDKDGKLRWINVQITTIEKNGKTSFILIIAIDITESKQFEIELTNSIREKEVLLQEIHHRVKNNMQIISSLLNIQTRYVDDAESVDVLKESQNRVKSMAMIHEKLYNSRSFNKIYFVDYIESLVWDLFYSYSIIKGTIKPVLDIDDIKLNIETSVPCGLIITELVSNCLKYAFPDGRQGELKVSLKIKDDYYELNISDNGIGFPENIDFKNTESLGLQLVNSLTDQIDGEIELDNTNGTEFKIKFQELVYKDRV</sequence>
<dbReference type="InterPro" id="IPR001789">
    <property type="entry name" value="Sig_transdc_resp-reg_receiver"/>
</dbReference>
<dbReference type="Pfam" id="PF00989">
    <property type="entry name" value="PAS"/>
    <property type="match status" value="1"/>
</dbReference>
<dbReference type="Gene3D" id="3.30.450.20">
    <property type="entry name" value="PAS domain"/>
    <property type="match status" value="3"/>
</dbReference>
<dbReference type="AlphaFoldDB" id="A0A8T5V2X0"/>
<dbReference type="Pfam" id="PF13426">
    <property type="entry name" value="PAS_9"/>
    <property type="match status" value="2"/>
</dbReference>
<feature type="modified residue" description="4-aspartylphosphate" evidence="7">
    <location>
        <position position="55"/>
    </location>
</feature>
<evidence type="ECO:0000256" key="3">
    <source>
        <dbReference type="ARBA" id="ARBA00022741"/>
    </source>
</evidence>
<evidence type="ECO:0000259" key="9">
    <source>
        <dbReference type="PROSITE" id="PS50110"/>
    </source>
</evidence>
<evidence type="ECO:0000256" key="4">
    <source>
        <dbReference type="ARBA" id="ARBA00022777"/>
    </source>
</evidence>
<dbReference type="RefSeq" id="WP_223791762.1">
    <property type="nucleotide sequence ID" value="NZ_JAIOUQ010000009.1"/>
</dbReference>
<dbReference type="InterPro" id="IPR035965">
    <property type="entry name" value="PAS-like_dom_sf"/>
</dbReference>
<dbReference type="SMART" id="SM00448">
    <property type="entry name" value="REC"/>
    <property type="match status" value="1"/>
</dbReference>
<organism evidence="12 13">
    <name type="scientific">Methanobacterium spitsbergense</name>
    <dbReference type="NCBI Taxonomy" id="2874285"/>
    <lineage>
        <taxon>Archaea</taxon>
        <taxon>Methanobacteriati</taxon>
        <taxon>Methanobacteriota</taxon>
        <taxon>Methanomada group</taxon>
        <taxon>Methanobacteria</taxon>
        <taxon>Methanobacteriales</taxon>
        <taxon>Methanobacteriaceae</taxon>
        <taxon>Methanobacterium</taxon>
    </lineage>
</organism>
<dbReference type="EMBL" id="JAIOUQ010000009">
    <property type="protein sequence ID" value="MBZ2166201.1"/>
    <property type="molecule type" value="Genomic_DNA"/>
</dbReference>
<feature type="domain" description="Response regulatory" evidence="9">
    <location>
        <begin position="5"/>
        <end position="120"/>
    </location>
</feature>
<evidence type="ECO:0000313" key="12">
    <source>
        <dbReference type="EMBL" id="MBZ2166201.1"/>
    </source>
</evidence>
<feature type="domain" description="PAC" evidence="11">
    <location>
        <begin position="470"/>
        <end position="521"/>
    </location>
</feature>
<feature type="domain" description="PAS" evidence="10">
    <location>
        <begin position="132"/>
        <end position="173"/>
    </location>
</feature>
<dbReference type="InterPro" id="IPR013767">
    <property type="entry name" value="PAS_fold"/>
</dbReference>
<accession>A0A8T5V2X0</accession>
<dbReference type="InterPro" id="IPR011495">
    <property type="entry name" value="Sig_transdc_His_kin_sub2_dim/P"/>
</dbReference>
<reference evidence="13" key="1">
    <citation type="journal article" date="2022" name="Microbiol. Resour. Announc.">
        <title>Draft Genome Sequence of a Methanogenic Archaeon from West Spitsbergen Permafrost.</title>
        <authorList>
            <person name="Trubitsyn V."/>
            <person name="Rivkina E."/>
            <person name="Shcherbakova V."/>
        </authorList>
    </citation>
    <scope>NUCLEOTIDE SEQUENCE [LARGE SCALE GENOMIC DNA]</scope>
    <source>
        <strain evidence="13">VT</strain>
    </source>
</reference>
<evidence type="ECO:0000256" key="6">
    <source>
        <dbReference type="ARBA" id="ARBA00023012"/>
    </source>
</evidence>
<name>A0A8T5V2X0_9EURY</name>
<dbReference type="GO" id="GO:0000160">
    <property type="term" value="P:phosphorelay signal transduction system"/>
    <property type="evidence" value="ECO:0007669"/>
    <property type="project" value="UniProtKB-KW"/>
</dbReference>
<keyword evidence="1 7" id="KW-0597">Phosphoprotein</keyword>
<dbReference type="InterPro" id="IPR000700">
    <property type="entry name" value="PAS-assoc_C"/>
</dbReference>
<feature type="domain" description="PAC" evidence="11">
    <location>
        <begin position="340"/>
        <end position="395"/>
    </location>
</feature>
<dbReference type="CDD" id="cd00130">
    <property type="entry name" value="PAS"/>
    <property type="match status" value="3"/>
</dbReference>
<dbReference type="GO" id="GO:0006355">
    <property type="term" value="P:regulation of DNA-templated transcription"/>
    <property type="evidence" value="ECO:0007669"/>
    <property type="project" value="InterPro"/>
</dbReference>
<dbReference type="Proteomes" id="UP000825933">
    <property type="component" value="Unassembled WGS sequence"/>
</dbReference>
<evidence type="ECO:0000256" key="1">
    <source>
        <dbReference type="ARBA" id="ARBA00022553"/>
    </source>
</evidence>
<dbReference type="PANTHER" id="PTHR43065:SF23">
    <property type="entry name" value="SENSOR HISTIDINE KINASE PDTAS"/>
    <property type="match status" value="1"/>
</dbReference>
<dbReference type="PANTHER" id="PTHR43065">
    <property type="entry name" value="SENSOR HISTIDINE KINASE"/>
    <property type="match status" value="1"/>
</dbReference>
<dbReference type="Pfam" id="PF02518">
    <property type="entry name" value="HATPase_c"/>
    <property type="match status" value="1"/>
</dbReference>
<dbReference type="PROSITE" id="PS50110">
    <property type="entry name" value="RESPONSE_REGULATORY"/>
    <property type="match status" value="1"/>
</dbReference>
<proteinExistence type="predicted"/>
<dbReference type="SUPFAM" id="SSF55785">
    <property type="entry name" value="PYP-like sensor domain (PAS domain)"/>
    <property type="match status" value="3"/>
</dbReference>
<dbReference type="CDD" id="cd17534">
    <property type="entry name" value="REC_DC-like"/>
    <property type="match status" value="1"/>
</dbReference>
<dbReference type="Pfam" id="PF00072">
    <property type="entry name" value="Response_reg"/>
    <property type="match status" value="1"/>
</dbReference>
<comment type="caution">
    <text evidence="12">The sequence shown here is derived from an EMBL/GenBank/DDBJ whole genome shotgun (WGS) entry which is preliminary data.</text>
</comment>
<evidence type="ECO:0000313" key="13">
    <source>
        <dbReference type="Proteomes" id="UP000825933"/>
    </source>
</evidence>
<dbReference type="GO" id="GO:0016301">
    <property type="term" value="F:kinase activity"/>
    <property type="evidence" value="ECO:0007669"/>
    <property type="project" value="UniProtKB-KW"/>
</dbReference>
<dbReference type="SUPFAM" id="SSF55874">
    <property type="entry name" value="ATPase domain of HSP90 chaperone/DNA topoisomerase II/histidine kinase"/>
    <property type="match status" value="1"/>
</dbReference>
<keyword evidence="4" id="KW-0418">Kinase</keyword>
<feature type="domain" description="Histidine kinase" evidence="8">
    <location>
        <begin position="636"/>
        <end position="725"/>
    </location>
</feature>
<dbReference type="InterPro" id="IPR011006">
    <property type="entry name" value="CheY-like_superfamily"/>
</dbReference>
<evidence type="ECO:0000256" key="2">
    <source>
        <dbReference type="ARBA" id="ARBA00022679"/>
    </source>
</evidence>